<evidence type="ECO:0000256" key="3">
    <source>
        <dbReference type="ARBA" id="ARBA00023125"/>
    </source>
</evidence>
<keyword evidence="2" id="KW-0805">Transcription regulation</keyword>
<gene>
    <name evidence="6" type="ORF">QF025_002755</name>
</gene>
<feature type="domain" description="HTH lysR-type" evidence="5">
    <location>
        <begin position="5"/>
        <end position="62"/>
    </location>
</feature>
<comment type="caution">
    <text evidence="6">The sequence shown here is derived from an EMBL/GenBank/DDBJ whole genome shotgun (WGS) entry which is preliminary data.</text>
</comment>
<dbReference type="AlphaFoldDB" id="A0ABD5CHL2"/>
<evidence type="ECO:0000256" key="1">
    <source>
        <dbReference type="ARBA" id="ARBA00009437"/>
    </source>
</evidence>
<dbReference type="GO" id="GO:0003677">
    <property type="term" value="F:DNA binding"/>
    <property type="evidence" value="ECO:0007669"/>
    <property type="project" value="UniProtKB-KW"/>
</dbReference>
<dbReference type="InterPro" id="IPR036388">
    <property type="entry name" value="WH-like_DNA-bd_sf"/>
</dbReference>
<dbReference type="PANTHER" id="PTHR30126">
    <property type="entry name" value="HTH-TYPE TRANSCRIPTIONAL REGULATOR"/>
    <property type="match status" value="1"/>
</dbReference>
<dbReference type="SUPFAM" id="SSF46785">
    <property type="entry name" value="Winged helix' DNA-binding domain"/>
    <property type="match status" value="1"/>
</dbReference>
<dbReference type="SUPFAM" id="SSF53850">
    <property type="entry name" value="Periplasmic binding protein-like II"/>
    <property type="match status" value="1"/>
</dbReference>
<dbReference type="PROSITE" id="PS50931">
    <property type="entry name" value="HTH_LYSR"/>
    <property type="match status" value="1"/>
</dbReference>
<organism evidence="6 7">
    <name type="scientific">Paraburkholderia graminis</name>
    <dbReference type="NCBI Taxonomy" id="60548"/>
    <lineage>
        <taxon>Bacteria</taxon>
        <taxon>Pseudomonadati</taxon>
        <taxon>Pseudomonadota</taxon>
        <taxon>Betaproteobacteria</taxon>
        <taxon>Burkholderiales</taxon>
        <taxon>Burkholderiaceae</taxon>
        <taxon>Paraburkholderia</taxon>
    </lineage>
</organism>
<proteinExistence type="inferred from homology"/>
<keyword evidence="3 6" id="KW-0238">DNA-binding</keyword>
<comment type="similarity">
    <text evidence="1">Belongs to the LysR transcriptional regulatory family.</text>
</comment>
<dbReference type="Gene3D" id="1.10.10.10">
    <property type="entry name" value="Winged helix-like DNA-binding domain superfamily/Winged helix DNA-binding domain"/>
    <property type="match status" value="1"/>
</dbReference>
<dbReference type="Gene3D" id="3.40.190.290">
    <property type="match status" value="1"/>
</dbReference>
<evidence type="ECO:0000259" key="5">
    <source>
        <dbReference type="PROSITE" id="PS50931"/>
    </source>
</evidence>
<dbReference type="EMBL" id="JAVIZN010000002">
    <property type="protein sequence ID" value="MDR6204035.1"/>
    <property type="molecule type" value="Genomic_DNA"/>
</dbReference>
<dbReference type="InterPro" id="IPR000847">
    <property type="entry name" value="LysR_HTH_N"/>
</dbReference>
<dbReference type="InterPro" id="IPR036390">
    <property type="entry name" value="WH_DNA-bd_sf"/>
</dbReference>
<evidence type="ECO:0000256" key="2">
    <source>
        <dbReference type="ARBA" id="ARBA00023015"/>
    </source>
</evidence>
<keyword evidence="4" id="KW-0804">Transcription</keyword>
<evidence type="ECO:0000256" key="4">
    <source>
        <dbReference type="ARBA" id="ARBA00023163"/>
    </source>
</evidence>
<dbReference type="PANTHER" id="PTHR30126:SF4">
    <property type="entry name" value="LYSR FAMILY TRANSCRIPTIONAL REGULATOR"/>
    <property type="match status" value="1"/>
</dbReference>
<dbReference type="Pfam" id="PF00126">
    <property type="entry name" value="HTH_1"/>
    <property type="match status" value="1"/>
</dbReference>
<dbReference type="Pfam" id="PF03466">
    <property type="entry name" value="LysR_substrate"/>
    <property type="match status" value="1"/>
</dbReference>
<dbReference type="InterPro" id="IPR005119">
    <property type="entry name" value="LysR_subst-bd"/>
</dbReference>
<dbReference type="Proteomes" id="UP001245184">
    <property type="component" value="Unassembled WGS sequence"/>
</dbReference>
<evidence type="ECO:0000313" key="6">
    <source>
        <dbReference type="EMBL" id="MDR6204035.1"/>
    </source>
</evidence>
<accession>A0ABD5CHL2</accession>
<dbReference type="RefSeq" id="WP_310031713.1">
    <property type="nucleotide sequence ID" value="NZ_JAVIZN010000002.1"/>
</dbReference>
<reference evidence="6 7" key="1">
    <citation type="submission" date="2023-08" db="EMBL/GenBank/DDBJ databases">
        <title>Genome sequencing of plant associated microbes to promote plant fitness in Sorghum bicolor and Oryza sativa.</title>
        <authorList>
            <person name="Coleman-Derr D."/>
        </authorList>
    </citation>
    <scope>NUCLEOTIDE SEQUENCE [LARGE SCALE GENOMIC DNA]</scope>
    <source>
        <strain evidence="6 7">SLBN-33</strain>
    </source>
</reference>
<evidence type="ECO:0000313" key="7">
    <source>
        <dbReference type="Proteomes" id="UP001245184"/>
    </source>
</evidence>
<sequence>MPISISFEVLEVLDAIDRTGTFAEAAETLHRVPSSLTYLVQKLESDMQVELFDRSGRRAKLTEAGRFLIDEGRQLLAAARHLEAKTKGIQSGWESELRICLDAILPSASLWPHVRAFYDLGMVTQLRLSTEVLGGVWDALVTQRADLAVGAFGEPPHASNIAARPIGTLRHVFVVAPDHPLADLPQPLESAAIARYRGVVISDTSRQLLPQSVARHDGQSVIVVPTLAAKVEALCEGIAVGMLPDRVAEGPISEGKLVARRVAGVREYTNCYLAWREDKMGRALEWWIAQLDKPDLVERFFGALPPR</sequence>
<name>A0ABD5CHL2_9BURK</name>
<protein>
    <submittedName>
        <fullName evidence="6">DNA-binding transcriptional LysR family regulator</fullName>
    </submittedName>
</protein>